<gene>
    <name evidence="2" type="ORF">SAMN05216375_10717</name>
    <name evidence="1" type="ORF">TR210_1333</name>
</gene>
<dbReference type="Proteomes" id="UP000076878">
    <property type="component" value="Unassembled WGS sequence"/>
</dbReference>
<dbReference type="CDD" id="cd04647">
    <property type="entry name" value="LbH_MAT_like"/>
    <property type="match status" value="1"/>
</dbReference>
<reference evidence="1 3" key="1">
    <citation type="submission" date="2016-02" db="EMBL/GenBank/DDBJ databases">
        <authorList>
            <person name="Wen L."/>
            <person name="He K."/>
            <person name="Yang H."/>
        </authorList>
    </citation>
    <scope>NUCLEOTIDE SEQUENCE [LARGE SCALE GENOMIC DNA]</scope>
    <source>
        <strain evidence="1">Trichococcus_R210</strain>
    </source>
</reference>
<dbReference type="Proteomes" id="UP000199280">
    <property type="component" value="Unassembled WGS sequence"/>
</dbReference>
<evidence type="ECO:0000313" key="2">
    <source>
        <dbReference type="EMBL" id="SEJ05989.1"/>
    </source>
</evidence>
<protein>
    <submittedName>
        <fullName evidence="2">Lipopolysaccharide O-acetyltransferase</fullName>
    </submittedName>
</protein>
<dbReference type="EMBL" id="FJNB01000008">
    <property type="protein sequence ID" value="CZQ95756.1"/>
    <property type="molecule type" value="Genomic_DNA"/>
</dbReference>
<dbReference type="AlphaFoldDB" id="A0A143YQ79"/>
<dbReference type="OrthoDB" id="9801697at2"/>
<dbReference type="InterPro" id="IPR001451">
    <property type="entry name" value="Hexapep"/>
</dbReference>
<dbReference type="Pfam" id="PF00132">
    <property type="entry name" value="Hexapep"/>
    <property type="match status" value="1"/>
</dbReference>
<dbReference type="Gene3D" id="2.160.10.10">
    <property type="entry name" value="Hexapeptide repeat proteins"/>
    <property type="match status" value="1"/>
</dbReference>
<dbReference type="PANTHER" id="PTHR23416:SF78">
    <property type="entry name" value="LIPOPOLYSACCHARIDE BIOSYNTHESIS O-ACETYL TRANSFERASE WBBJ-RELATED"/>
    <property type="match status" value="1"/>
</dbReference>
<proteinExistence type="predicted"/>
<dbReference type="PANTHER" id="PTHR23416">
    <property type="entry name" value="SIALIC ACID SYNTHASE-RELATED"/>
    <property type="match status" value="1"/>
</dbReference>
<dbReference type="EMBL" id="FNYT01000007">
    <property type="protein sequence ID" value="SEJ05989.1"/>
    <property type="molecule type" value="Genomic_DNA"/>
</dbReference>
<dbReference type="SUPFAM" id="SSF51161">
    <property type="entry name" value="Trimeric LpxA-like enzymes"/>
    <property type="match status" value="1"/>
</dbReference>
<accession>A0A143YQ79</accession>
<keyword evidence="4" id="KW-1185">Reference proteome</keyword>
<dbReference type="RefSeq" id="WP_068622746.1">
    <property type="nucleotide sequence ID" value="NZ_FJNB01000008.1"/>
</dbReference>
<dbReference type="InterPro" id="IPR011004">
    <property type="entry name" value="Trimer_LpxA-like_sf"/>
</dbReference>
<evidence type="ECO:0000313" key="3">
    <source>
        <dbReference type="Proteomes" id="UP000076878"/>
    </source>
</evidence>
<dbReference type="STRING" id="640938.TR210_1333"/>
<organism evidence="1 3">
    <name type="scientific">Trichococcus ilyis</name>
    <dbReference type="NCBI Taxonomy" id="640938"/>
    <lineage>
        <taxon>Bacteria</taxon>
        <taxon>Bacillati</taxon>
        <taxon>Bacillota</taxon>
        <taxon>Bacilli</taxon>
        <taxon>Lactobacillales</taxon>
        <taxon>Carnobacteriaceae</taxon>
        <taxon>Trichococcus</taxon>
    </lineage>
</organism>
<evidence type="ECO:0000313" key="4">
    <source>
        <dbReference type="Proteomes" id="UP000199280"/>
    </source>
</evidence>
<name>A0A143YQ79_9LACT</name>
<evidence type="ECO:0000313" key="1">
    <source>
        <dbReference type="EMBL" id="CZQ95756.1"/>
    </source>
</evidence>
<reference evidence="2 4" key="2">
    <citation type="submission" date="2016-10" db="EMBL/GenBank/DDBJ databases">
        <authorList>
            <person name="Varghese N."/>
            <person name="Submissions S."/>
        </authorList>
    </citation>
    <scope>NUCLEOTIDE SEQUENCE [LARGE SCALE GENOMIC DNA]</scope>
    <source>
        <strain evidence="2 4">DSM 22150</strain>
    </source>
</reference>
<sequence length="195" mass="21304">MKTIKRIIKNLLTLFRYPILSVILKRKGAKNLYIGLGITINDFSRISVGKNVYIGHDARCLIVKNYHGGVYNPFIKIGNNVSIGNRCSFLSAAPIVIKDNNLIASDVMITSENHGMDPEDSDSYATQPLVAKPVEIGEGCWIGEKVCILPGVVLGDRCIVAAGAVVTKSFPAYSIVGGVPAKLLKKYNKDTHEWE</sequence>
<dbReference type="InterPro" id="IPR051159">
    <property type="entry name" value="Hexapeptide_acetyltransf"/>
</dbReference>